<evidence type="ECO:0000259" key="1">
    <source>
        <dbReference type="Pfam" id="PF18701"/>
    </source>
</evidence>
<dbReference type="GO" id="GO:0003676">
    <property type="term" value="F:nucleic acid binding"/>
    <property type="evidence" value="ECO:0007669"/>
    <property type="project" value="InterPro"/>
</dbReference>
<dbReference type="Pfam" id="PF18701">
    <property type="entry name" value="DUF5641"/>
    <property type="match status" value="1"/>
</dbReference>
<proteinExistence type="predicted"/>
<dbReference type="WBParaSite" id="HPBE_0002260901-mRNA-1">
    <property type="protein sequence ID" value="HPBE_0002260901-mRNA-1"/>
    <property type="gene ID" value="HPBE_0002260901"/>
</dbReference>
<name>A0A183GIX8_HELPZ</name>
<reference evidence="3" key="1">
    <citation type="submission" date="2019-09" db="UniProtKB">
        <authorList>
            <consortium name="WormBaseParasite"/>
        </authorList>
    </citation>
    <scope>IDENTIFICATION</scope>
</reference>
<dbReference type="PANTHER" id="PTHR47331">
    <property type="entry name" value="PHD-TYPE DOMAIN-CONTAINING PROTEIN"/>
    <property type="match status" value="1"/>
</dbReference>
<dbReference type="InterPro" id="IPR040676">
    <property type="entry name" value="DUF5641"/>
</dbReference>
<dbReference type="AlphaFoldDB" id="A0A183GIX8"/>
<dbReference type="Proteomes" id="UP000050761">
    <property type="component" value="Unassembled WGS sequence"/>
</dbReference>
<keyword evidence="2" id="KW-1185">Reference proteome</keyword>
<evidence type="ECO:0000313" key="2">
    <source>
        <dbReference type="Proteomes" id="UP000050761"/>
    </source>
</evidence>
<accession>A0A183GIX8</accession>
<dbReference type="PANTHER" id="PTHR47331:SF6">
    <property type="entry name" value="DOUBLECORTIN DOMAIN-CONTAINING PROTEIN"/>
    <property type="match status" value="1"/>
</dbReference>
<protein>
    <submittedName>
        <fullName evidence="3">DUF5641 domain-containing protein</fullName>
    </submittedName>
</protein>
<sequence length="249" mass="28671">LDHFKFVHNVIRTKKIWVCLFTCMTTQAIHLELVAYNSTTQFLLAFRRFTSCRGAPSNILSANAPNFKLCREVLINELRQISENKVVKDFSTNTAVQIPKNISYTYNSIRESLNTFWDIWHKEYLRAIAERNQIRLAKRRSSSRLPQIGDNVLIEMDNTGRSQWSLGVVLELNKSSDGAIRVFSDRFDMSRAVQGQTHRNPAHGAIDQQDLRHETALQATKEQGKVNIIRKTGQLNNILLTTWLDSFPH</sequence>
<dbReference type="InterPro" id="IPR036397">
    <property type="entry name" value="RNaseH_sf"/>
</dbReference>
<dbReference type="Gene3D" id="3.30.420.10">
    <property type="entry name" value="Ribonuclease H-like superfamily/Ribonuclease H"/>
    <property type="match status" value="1"/>
</dbReference>
<evidence type="ECO:0000313" key="3">
    <source>
        <dbReference type="WBParaSite" id="HPBE_0002260901-mRNA-1"/>
    </source>
</evidence>
<organism evidence="2 3">
    <name type="scientific">Heligmosomoides polygyrus</name>
    <name type="common">Parasitic roundworm</name>
    <dbReference type="NCBI Taxonomy" id="6339"/>
    <lineage>
        <taxon>Eukaryota</taxon>
        <taxon>Metazoa</taxon>
        <taxon>Ecdysozoa</taxon>
        <taxon>Nematoda</taxon>
        <taxon>Chromadorea</taxon>
        <taxon>Rhabditida</taxon>
        <taxon>Rhabditina</taxon>
        <taxon>Rhabditomorpha</taxon>
        <taxon>Strongyloidea</taxon>
        <taxon>Heligmosomidae</taxon>
        <taxon>Heligmosomoides</taxon>
    </lineage>
</organism>
<feature type="domain" description="DUF5641" evidence="1">
    <location>
        <begin position="106"/>
        <end position="186"/>
    </location>
</feature>